<gene>
    <name evidence="6" type="ORF">BZA70DRAFT_266073</name>
</gene>
<evidence type="ECO:0000256" key="2">
    <source>
        <dbReference type="ARBA" id="ARBA00022723"/>
    </source>
</evidence>
<evidence type="ECO:0000259" key="5">
    <source>
        <dbReference type="PROSITE" id="PS51891"/>
    </source>
</evidence>
<feature type="domain" description="CENP-V/GFA" evidence="5">
    <location>
        <begin position="4"/>
        <end position="119"/>
    </location>
</feature>
<dbReference type="EMBL" id="JBBJBU010000002">
    <property type="protein sequence ID" value="KAK7206647.1"/>
    <property type="molecule type" value="Genomic_DNA"/>
</dbReference>
<dbReference type="InterPro" id="IPR006913">
    <property type="entry name" value="CENP-V/GFA"/>
</dbReference>
<evidence type="ECO:0000313" key="6">
    <source>
        <dbReference type="EMBL" id="KAK7206647.1"/>
    </source>
</evidence>
<comment type="caution">
    <text evidence="6">The sequence shown here is derived from an EMBL/GenBank/DDBJ whole genome shotgun (WGS) entry which is preliminary data.</text>
</comment>
<evidence type="ECO:0000256" key="1">
    <source>
        <dbReference type="ARBA" id="ARBA00005495"/>
    </source>
</evidence>
<keyword evidence="4" id="KW-0456">Lyase</keyword>
<dbReference type="GeneID" id="90036516"/>
<dbReference type="RefSeq" id="XP_064769680.1">
    <property type="nucleotide sequence ID" value="XM_064911004.1"/>
</dbReference>
<organism evidence="6 7">
    <name type="scientific">Myxozyma melibiosi</name>
    <dbReference type="NCBI Taxonomy" id="54550"/>
    <lineage>
        <taxon>Eukaryota</taxon>
        <taxon>Fungi</taxon>
        <taxon>Dikarya</taxon>
        <taxon>Ascomycota</taxon>
        <taxon>Saccharomycotina</taxon>
        <taxon>Lipomycetes</taxon>
        <taxon>Lipomycetales</taxon>
        <taxon>Lipomycetaceae</taxon>
        <taxon>Myxozyma</taxon>
    </lineage>
</organism>
<proteinExistence type="inferred from homology"/>
<evidence type="ECO:0000313" key="7">
    <source>
        <dbReference type="Proteomes" id="UP001498771"/>
    </source>
</evidence>
<dbReference type="PROSITE" id="PS51891">
    <property type="entry name" value="CENP_V_GFA"/>
    <property type="match status" value="1"/>
</dbReference>
<dbReference type="PANTHER" id="PTHR33337:SF40">
    <property type="entry name" value="CENP-V_GFA DOMAIN-CONTAINING PROTEIN-RELATED"/>
    <property type="match status" value="1"/>
</dbReference>
<dbReference type="Gene3D" id="3.90.1590.10">
    <property type="entry name" value="glutathione-dependent formaldehyde- activating enzyme (gfa)"/>
    <property type="match status" value="1"/>
</dbReference>
<dbReference type="Pfam" id="PF04828">
    <property type="entry name" value="GFA"/>
    <property type="match status" value="1"/>
</dbReference>
<dbReference type="Proteomes" id="UP001498771">
    <property type="component" value="Unassembled WGS sequence"/>
</dbReference>
<keyword evidence="2" id="KW-0479">Metal-binding</keyword>
<name>A0ABR1F9W9_9ASCO</name>
<protein>
    <submittedName>
        <fullName evidence="6">Mss4-like protein</fullName>
    </submittedName>
</protein>
<dbReference type="PANTHER" id="PTHR33337">
    <property type="entry name" value="GFA DOMAIN-CONTAINING PROTEIN"/>
    <property type="match status" value="1"/>
</dbReference>
<keyword evidence="7" id="KW-1185">Reference proteome</keyword>
<accession>A0ABR1F9W9</accession>
<dbReference type="InterPro" id="IPR011057">
    <property type="entry name" value="Mss4-like_sf"/>
</dbReference>
<evidence type="ECO:0000256" key="3">
    <source>
        <dbReference type="ARBA" id="ARBA00022833"/>
    </source>
</evidence>
<reference evidence="6 7" key="1">
    <citation type="submission" date="2024-03" db="EMBL/GenBank/DDBJ databases">
        <title>Genome-scale model development and genomic sequencing of the oleaginous clade Lipomyces.</title>
        <authorList>
            <consortium name="Lawrence Berkeley National Laboratory"/>
            <person name="Czajka J.J."/>
            <person name="Han Y."/>
            <person name="Kim J."/>
            <person name="Mondo S.J."/>
            <person name="Hofstad B.A."/>
            <person name="Robles A."/>
            <person name="Haridas S."/>
            <person name="Riley R."/>
            <person name="LaButti K."/>
            <person name="Pangilinan J."/>
            <person name="Andreopoulos W."/>
            <person name="Lipzen A."/>
            <person name="Yan J."/>
            <person name="Wang M."/>
            <person name="Ng V."/>
            <person name="Grigoriev I.V."/>
            <person name="Spatafora J.W."/>
            <person name="Magnuson J.K."/>
            <person name="Baker S.E."/>
            <person name="Pomraning K.R."/>
        </authorList>
    </citation>
    <scope>NUCLEOTIDE SEQUENCE [LARGE SCALE GENOMIC DNA]</scope>
    <source>
        <strain evidence="6 7">Phaff 52-87</strain>
    </source>
</reference>
<sequence length="136" mass="14567">MPSYKGSCACGAVKIEAEIDDPTSVFICHCNACKIRHGPFNSVIVIPEDKYKIVEGKDNLSVWAYTADSGNPLPKSFCKTCGVALFATAVPLPGMIIATAPTFTEAWNSGELRPSAQADVAQKLSWIDTLAELKAM</sequence>
<comment type="similarity">
    <text evidence="1">Belongs to the Gfa family.</text>
</comment>
<evidence type="ECO:0000256" key="4">
    <source>
        <dbReference type="ARBA" id="ARBA00023239"/>
    </source>
</evidence>
<dbReference type="SUPFAM" id="SSF51316">
    <property type="entry name" value="Mss4-like"/>
    <property type="match status" value="1"/>
</dbReference>
<keyword evidence="3" id="KW-0862">Zinc</keyword>